<keyword evidence="3 6" id="KW-0963">Cytoplasm</keyword>
<proteinExistence type="inferred from homology"/>
<evidence type="ECO:0000313" key="8">
    <source>
        <dbReference type="EMBL" id="KAA0162405.1"/>
    </source>
</evidence>
<evidence type="ECO:0000256" key="5">
    <source>
        <dbReference type="ARBA" id="ARBA00023212"/>
    </source>
</evidence>
<dbReference type="Proteomes" id="UP000325113">
    <property type="component" value="Unassembled WGS sequence"/>
</dbReference>
<evidence type="ECO:0000256" key="2">
    <source>
        <dbReference type="ARBA" id="ARBA00007192"/>
    </source>
</evidence>
<dbReference type="OrthoDB" id="148331at2759"/>
<dbReference type="InterPro" id="IPR007188">
    <property type="entry name" value="ARPC2"/>
</dbReference>
<dbReference type="GO" id="GO:0005200">
    <property type="term" value="F:structural constituent of cytoskeleton"/>
    <property type="evidence" value="ECO:0007669"/>
    <property type="project" value="TreeGrafter"/>
</dbReference>
<dbReference type="GO" id="GO:0030041">
    <property type="term" value="P:actin filament polymerization"/>
    <property type="evidence" value="ECO:0007669"/>
    <property type="project" value="InterPro"/>
</dbReference>
<dbReference type="EMBL" id="VLTO01000012">
    <property type="protein sequence ID" value="KAA0175658.1"/>
    <property type="molecule type" value="Genomic_DNA"/>
</dbReference>
<accession>A0A5A8CNA0</accession>
<dbReference type="GO" id="GO:0005885">
    <property type="term" value="C:Arp2/3 protein complex"/>
    <property type="evidence" value="ECO:0007669"/>
    <property type="project" value="InterPro"/>
</dbReference>
<sequence>MAAAAAASAGALMAASGPAGSGTMMFISPENQIVRRTVERFAEEPEKRGLLDMTVHDFDGVKYKLVIDAAKPDALSVNVSIPFFAHIAKDKVDAMLHATYPGMVATSASAEYNVALRVEAPTAAAIPDAAELARRVSRLAVEVAGCMFRPSLEALAAGGAATDGGPASFVPYRPSEHIWVVPRSDRLTVVWSLEFPNAFDAALGRVIASELAEAGRKVPAAPSAIFYDIDAPPAETRDTAVTLGPNAVGFVSITLLKSHVETPAKLSQAVDKLVLLRAFLLYHIKAAKAALHTRMRARVDSWLQVLRRASPGSGSEKASSAIRKAAHAAIAAGKR</sequence>
<evidence type="ECO:0000313" key="9">
    <source>
        <dbReference type="EMBL" id="KAA0175658.1"/>
    </source>
</evidence>
<gene>
    <name evidence="9" type="ORF">FNF27_02740</name>
    <name evidence="7" type="ORF">FNF29_03115</name>
    <name evidence="8" type="ORF">FNF31_03204</name>
</gene>
<evidence type="ECO:0000313" key="11">
    <source>
        <dbReference type="Proteomes" id="UP000323011"/>
    </source>
</evidence>
<dbReference type="PANTHER" id="PTHR12058:SF0">
    <property type="entry name" value="ACTIN-RELATED PROTEIN 2_3 COMPLEX SUBUNIT 2"/>
    <property type="match status" value="1"/>
</dbReference>
<protein>
    <recommendedName>
        <fullName evidence="6">Arp2/3 complex 34 kDa subunit</fullName>
    </recommendedName>
</protein>
<comment type="caution">
    <text evidence="7">The sequence shown here is derived from an EMBL/GenBank/DDBJ whole genome shotgun (WGS) entry which is preliminary data.</text>
</comment>
<evidence type="ECO:0000313" key="7">
    <source>
        <dbReference type="EMBL" id="KAA0153301.1"/>
    </source>
</evidence>
<evidence type="ECO:0000256" key="3">
    <source>
        <dbReference type="ARBA" id="ARBA00022490"/>
    </source>
</evidence>
<dbReference type="OMA" id="FRSYFHY"/>
<name>A0A5A8CNA0_CAFRO</name>
<dbReference type="Proteomes" id="UP000322899">
    <property type="component" value="Unassembled WGS sequence"/>
</dbReference>
<keyword evidence="4 6" id="KW-0009">Actin-binding</keyword>
<evidence type="ECO:0000313" key="10">
    <source>
        <dbReference type="Proteomes" id="UP000322899"/>
    </source>
</evidence>
<dbReference type="SUPFAM" id="SSF69645">
    <property type="entry name" value="Arp2/3 complex subunits"/>
    <property type="match status" value="2"/>
</dbReference>
<comment type="subunit">
    <text evidence="6">Component of the Arp2/3 complex.</text>
</comment>
<comment type="subcellular location">
    <subcellularLocation>
        <location evidence="1 6">Cytoplasm</location>
        <location evidence="1 6">Cytoskeleton</location>
    </subcellularLocation>
</comment>
<reference evidence="10 11" key="1">
    <citation type="submission" date="2019-07" db="EMBL/GenBank/DDBJ databases">
        <title>Genomes of Cafeteria roenbergensis.</title>
        <authorList>
            <person name="Fischer M.G."/>
            <person name="Hackl T."/>
            <person name="Roman M."/>
        </authorList>
    </citation>
    <scope>NUCLEOTIDE SEQUENCE [LARGE SCALE GENOMIC DNA]</scope>
    <source>
        <strain evidence="7 11">BVI</strain>
        <strain evidence="8 12">Cflag</strain>
        <strain evidence="9 10">E4-10P</strain>
    </source>
</reference>
<dbReference type="EMBL" id="VLTM01000027">
    <property type="protein sequence ID" value="KAA0162405.1"/>
    <property type="molecule type" value="Genomic_DNA"/>
</dbReference>
<dbReference type="GO" id="GO:0034314">
    <property type="term" value="P:Arp2/3 complex-mediated actin nucleation"/>
    <property type="evidence" value="ECO:0007669"/>
    <property type="project" value="InterPro"/>
</dbReference>
<dbReference type="Pfam" id="PF04045">
    <property type="entry name" value="P34-Arc"/>
    <property type="match status" value="1"/>
</dbReference>
<evidence type="ECO:0000313" key="12">
    <source>
        <dbReference type="Proteomes" id="UP000325113"/>
    </source>
</evidence>
<evidence type="ECO:0000256" key="4">
    <source>
        <dbReference type="ARBA" id="ARBA00023203"/>
    </source>
</evidence>
<evidence type="ECO:0000256" key="1">
    <source>
        <dbReference type="ARBA" id="ARBA00004245"/>
    </source>
</evidence>
<dbReference type="Proteomes" id="UP000323011">
    <property type="component" value="Unassembled WGS sequence"/>
</dbReference>
<comment type="function">
    <text evidence="6">Functions as actin-binding component of the Arp2/3 complex which is involved in regulation of actin polymerization and together with an activating nucleation-promoting factor (NPF) mediates the formation of branched actin networks.</text>
</comment>
<dbReference type="Gene3D" id="3.30.1460.20">
    <property type="match status" value="2"/>
</dbReference>
<dbReference type="GO" id="GO:0051015">
    <property type="term" value="F:actin filament binding"/>
    <property type="evidence" value="ECO:0007669"/>
    <property type="project" value="TreeGrafter"/>
</dbReference>
<dbReference type="EMBL" id="VLTN01000016">
    <property type="protein sequence ID" value="KAA0153301.1"/>
    <property type="molecule type" value="Genomic_DNA"/>
</dbReference>
<dbReference type="PANTHER" id="PTHR12058">
    <property type="entry name" value="ARP2/3 COMPLEX 34 KDA SUBUNIT"/>
    <property type="match status" value="1"/>
</dbReference>
<organism evidence="7 11">
    <name type="scientific">Cafeteria roenbergensis</name>
    <name type="common">Marine flagellate</name>
    <dbReference type="NCBI Taxonomy" id="33653"/>
    <lineage>
        <taxon>Eukaryota</taxon>
        <taxon>Sar</taxon>
        <taxon>Stramenopiles</taxon>
        <taxon>Bigyra</taxon>
        <taxon>Opalozoa</taxon>
        <taxon>Bicosoecida</taxon>
        <taxon>Cafeteriaceae</taxon>
        <taxon>Cafeteria</taxon>
    </lineage>
</organism>
<keyword evidence="5 6" id="KW-0206">Cytoskeleton</keyword>
<comment type="similarity">
    <text evidence="2 6">Belongs to the ARPC2 family.</text>
</comment>
<dbReference type="InterPro" id="IPR034666">
    <property type="entry name" value="ARPC2/4"/>
</dbReference>
<evidence type="ECO:0000256" key="6">
    <source>
        <dbReference type="RuleBase" id="RU364015"/>
    </source>
</evidence>
<dbReference type="AlphaFoldDB" id="A0A5A8CNA0"/>
<keyword evidence="11" id="KW-1185">Reference proteome</keyword>